<dbReference type="InterPro" id="IPR004459">
    <property type="entry name" value="CobQ_synth"/>
</dbReference>
<evidence type="ECO:0000256" key="4">
    <source>
        <dbReference type="HAMAP-Rule" id="MF_00028"/>
    </source>
</evidence>
<dbReference type="HAMAP" id="MF_00028">
    <property type="entry name" value="CobQ"/>
    <property type="match status" value="1"/>
</dbReference>
<dbReference type="NCBIfam" id="NF001989">
    <property type="entry name" value="PRK00784.1"/>
    <property type="match status" value="1"/>
</dbReference>
<accession>A0AAE3E2H5</accession>
<dbReference type="Proteomes" id="UP001198200">
    <property type="component" value="Unassembled WGS sequence"/>
</dbReference>
<evidence type="ECO:0000256" key="5">
    <source>
        <dbReference type="SAM" id="MobiDB-lite"/>
    </source>
</evidence>
<evidence type="ECO:0000313" key="9">
    <source>
        <dbReference type="Proteomes" id="UP001198200"/>
    </source>
</evidence>
<evidence type="ECO:0000259" key="7">
    <source>
        <dbReference type="Pfam" id="PF07685"/>
    </source>
</evidence>
<feature type="active site" description="Nucleophile" evidence="4">
    <location>
        <position position="328"/>
    </location>
</feature>
<dbReference type="RefSeq" id="WP_308731044.1">
    <property type="nucleotide sequence ID" value="NZ_JAJEQN010000004.1"/>
</dbReference>
<comment type="caution">
    <text evidence="8">The sequence shown here is derived from an EMBL/GenBank/DDBJ whole genome shotgun (WGS) entry which is preliminary data.</text>
</comment>
<comment type="pathway">
    <text evidence="1 4">Cofactor biosynthesis; adenosylcobalamin biosynthesis.</text>
</comment>
<dbReference type="Pfam" id="PF01656">
    <property type="entry name" value="CbiA"/>
    <property type="match status" value="1"/>
</dbReference>
<dbReference type="AlphaFoldDB" id="A0AAE3E2H5"/>
<feature type="domain" description="CobQ/CobB/MinD/ParA nucleotide binding" evidence="6">
    <location>
        <begin position="5"/>
        <end position="229"/>
    </location>
</feature>
<dbReference type="InterPro" id="IPR002586">
    <property type="entry name" value="CobQ/CobB/MinD/ParA_Nub-bd_dom"/>
</dbReference>
<evidence type="ECO:0000313" key="8">
    <source>
        <dbReference type="EMBL" id="MCC2220468.1"/>
    </source>
</evidence>
<dbReference type="CDD" id="cd05389">
    <property type="entry name" value="CobQ_N"/>
    <property type="match status" value="1"/>
</dbReference>
<dbReference type="InterPro" id="IPR047045">
    <property type="entry name" value="CobQ_N"/>
</dbReference>
<feature type="active site" evidence="4">
    <location>
        <position position="441"/>
    </location>
</feature>
<dbReference type="Pfam" id="PF07685">
    <property type="entry name" value="GATase_3"/>
    <property type="match status" value="1"/>
</dbReference>
<reference evidence="8 9" key="1">
    <citation type="submission" date="2021-10" db="EMBL/GenBank/DDBJ databases">
        <title>Anaerobic single-cell dispensing facilitates the cultivation of human gut bacteria.</title>
        <authorList>
            <person name="Afrizal A."/>
        </authorList>
    </citation>
    <scope>NUCLEOTIDE SEQUENCE [LARGE SCALE GENOMIC DNA]</scope>
    <source>
        <strain evidence="8 9">CLA-AA-H224</strain>
    </source>
</reference>
<dbReference type="SUPFAM" id="SSF52540">
    <property type="entry name" value="P-loop containing nucleoside triphosphate hydrolases"/>
    <property type="match status" value="1"/>
</dbReference>
<proteinExistence type="inferred from homology"/>
<organism evidence="8 9">
    <name type="scientific">Anthropogastromicrobium aceti</name>
    <dbReference type="NCBI Taxonomy" id="2981768"/>
    <lineage>
        <taxon>Bacteria</taxon>
        <taxon>Bacillati</taxon>
        <taxon>Bacillota</taxon>
        <taxon>Clostridia</taxon>
        <taxon>Lachnospirales</taxon>
        <taxon>Lachnospiraceae</taxon>
        <taxon>Anthropogastromicrobium</taxon>
    </lineage>
</organism>
<dbReference type="PANTHER" id="PTHR21343:SF1">
    <property type="entry name" value="COBYRIC ACID SYNTHASE"/>
    <property type="match status" value="1"/>
</dbReference>
<dbReference type="CDD" id="cd01750">
    <property type="entry name" value="GATase1_CobQ"/>
    <property type="match status" value="1"/>
</dbReference>
<dbReference type="PROSITE" id="PS51274">
    <property type="entry name" value="GATASE_COBBQ"/>
    <property type="match status" value="1"/>
</dbReference>
<sequence length="507" mass="55453">MSKVIMIQGTMSNAGKSLLAAGLCRIFKQDGYRVAPFKSQNMALNSFITKDGFEMGRAQVVQARAAGIEPSVYMNPILLKPVSDMGSQVIVNGKPVSNMPARKYFAYKKQLIPDIIHAFKKLEEQADIIVIEGAGSPAEINLKADDIVNMGLAKLVGAPVLLAGDIDRGGVFAQLLGTLMLLEPDEKELVKGLIINKFRGDKTILAPGIVMLEERGHVPVAGVIPYMKVAIEEEDSLSEKLEQSQKGLIDLAVIRLPRMSNYTDFDVFEQLSGVSVRYVHNVRELETPDCIFLPGSKNTVGDLLWMRQSGIEAAVKKLSKTTPVIGICGGFQMLGESIADPFGIEQGMDAPGMGLLPIQTTLTKEKTRLQVTGTIDHLSGVWSCLNGSPYEGYEIHMGKSTAVNASSSKEKKVGQSPKQPSSDLPTVVCSENGMVCGSYVHGLFDEGDLAWKLVKMLADKKNVTLEALQSGFDYKKFQESQYDLLADTIRQHMDMDFVYRILREAKI</sequence>
<dbReference type="EMBL" id="JAJEQN010000004">
    <property type="protein sequence ID" value="MCC2220468.1"/>
    <property type="molecule type" value="Genomic_DNA"/>
</dbReference>
<gene>
    <name evidence="4" type="primary">cobQ</name>
    <name evidence="8" type="ORF">LKD48_02225</name>
</gene>
<feature type="region of interest" description="Disordered" evidence="5">
    <location>
        <begin position="404"/>
        <end position="424"/>
    </location>
</feature>
<comment type="function">
    <text evidence="4">Catalyzes amidations at positions B, D, E, and G on adenosylcobyrinic A,C-diamide. NH(2) groups are provided by glutamine, and one molecule of ATP is hydrogenolyzed for each amidation.</text>
</comment>
<evidence type="ECO:0000256" key="1">
    <source>
        <dbReference type="ARBA" id="ARBA00004953"/>
    </source>
</evidence>
<evidence type="ECO:0000256" key="3">
    <source>
        <dbReference type="ARBA" id="ARBA00022962"/>
    </source>
</evidence>
<dbReference type="SUPFAM" id="SSF52317">
    <property type="entry name" value="Class I glutamine amidotransferase-like"/>
    <property type="match status" value="1"/>
</dbReference>
<comment type="similarity">
    <text evidence="4">Belongs to the CobB/CobQ family. CobQ subfamily.</text>
</comment>
<protein>
    <recommendedName>
        <fullName evidence="4">Cobyric acid synthase</fullName>
    </recommendedName>
</protein>
<dbReference type="Gene3D" id="3.40.50.300">
    <property type="entry name" value="P-loop containing nucleotide triphosphate hydrolases"/>
    <property type="match status" value="1"/>
</dbReference>
<dbReference type="GO" id="GO:0003824">
    <property type="term" value="F:catalytic activity"/>
    <property type="evidence" value="ECO:0007669"/>
    <property type="project" value="InterPro"/>
</dbReference>
<dbReference type="InterPro" id="IPR027417">
    <property type="entry name" value="P-loop_NTPase"/>
</dbReference>
<dbReference type="Gene3D" id="3.40.50.880">
    <property type="match status" value="1"/>
</dbReference>
<keyword evidence="9" id="KW-1185">Reference proteome</keyword>
<dbReference type="InterPro" id="IPR011698">
    <property type="entry name" value="GATase_3"/>
</dbReference>
<evidence type="ECO:0000259" key="6">
    <source>
        <dbReference type="Pfam" id="PF01656"/>
    </source>
</evidence>
<feature type="domain" description="CobB/CobQ-like glutamine amidotransferase" evidence="7">
    <location>
        <begin position="251"/>
        <end position="447"/>
    </location>
</feature>
<dbReference type="GO" id="GO:0009236">
    <property type="term" value="P:cobalamin biosynthetic process"/>
    <property type="evidence" value="ECO:0007669"/>
    <property type="project" value="UniProtKB-UniRule"/>
</dbReference>
<dbReference type="GO" id="GO:0015420">
    <property type="term" value="F:ABC-type vitamin B12 transporter activity"/>
    <property type="evidence" value="ECO:0007669"/>
    <property type="project" value="UniProtKB-UniRule"/>
</dbReference>
<dbReference type="NCBIfam" id="TIGR00313">
    <property type="entry name" value="cobQ"/>
    <property type="match status" value="1"/>
</dbReference>
<dbReference type="InterPro" id="IPR029062">
    <property type="entry name" value="Class_I_gatase-like"/>
</dbReference>
<evidence type="ECO:0000256" key="2">
    <source>
        <dbReference type="ARBA" id="ARBA00022573"/>
    </source>
</evidence>
<dbReference type="InterPro" id="IPR033949">
    <property type="entry name" value="CobQ_GATase1"/>
</dbReference>
<name>A0AAE3E2H5_9FIRM</name>
<dbReference type="PANTHER" id="PTHR21343">
    <property type="entry name" value="DETHIOBIOTIN SYNTHETASE"/>
    <property type="match status" value="1"/>
</dbReference>
<keyword evidence="3 4" id="KW-0315">Glutamine amidotransferase</keyword>
<keyword evidence="2 4" id="KW-0169">Cobalamin biosynthesis</keyword>